<gene>
    <name evidence="1" type="ORF">FD16_GL000463</name>
</gene>
<dbReference type="Gene3D" id="3.90.1150.30">
    <property type="match status" value="1"/>
</dbReference>
<accession>A0A0R1W2I4</accession>
<evidence type="ECO:0000313" key="1">
    <source>
        <dbReference type="EMBL" id="KRM11794.1"/>
    </source>
</evidence>
<dbReference type="Proteomes" id="UP000051820">
    <property type="component" value="Unassembled WGS sequence"/>
</dbReference>
<evidence type="ECO:0000313" key="2">
    <source>
        <dbReference type="Proteomes" id="UP000051820"/>
    </source>
</evidence>
<dbReference type="PANTHER" id="PTHR35145:SF1">
    <property type="entry name" value="CYTOPLASMIC PROTEIN"/>
    <property type="match status" value="1"/>
</dbReference>
<comment type="caution">
    <text evidence="1">The sequence shown here is derived from an EMBL/GenBank/DDBJ whole genome shotgun (WGS) entry which is preliminary data.</text>
</comment>
<dbReference type="SUPFAM" id="SSF142906">
    <property type="entry name" value="YjbR-like"/>
    <property type="match status" value="1"/>
</dbReference>
<dbReference type="InterPro" id="IPR007351">
    <property type="entry name" value="YjbR"/>
</dbReference>
<name>A0A0R1W2I4_9LACO</name>
<dbReference type="Pfam" id="PF04237">
    <property type="entry name" value="YjbR"/>
    <property type="match status" value="1"/>
</dbReference>
<protein>
    <recommendedName>
        <fullName evidence="3">MmcQ family protein</fullName>
    </recommendedName>
</protein>
<dbReference type="EMBL" id="AZGF01000014">
    <property type="protein sequence ID" value="KRM11794.1"/>
    <property type="molecule type" value="Genomic_DNA"/>
</dbReference>
<proteinExistence type="predicted"/>
<keyword evidence="2" id="KW-1185">Reference proteome</keyword>
<evidence type="ECO:0008006" key="3">
    <source>
        <dbReference type="Google" id="ProtNLM"/>
    </source>
</evidence>
<sequence length="224" mass="25946">MSLVDQIFKNKIANQSKLIAYGFERSNSGLKFVTILPDSKFKMTIVIGKNNLITTLVVDPVTNTPYTLHLSNSNVGGFVEGVRHDYQTVLKSIAEHCFDTEIFKNPQTKQLIEYVRKRYGDELEFLWQKSPNNAIWRRPDTQKWYATILTMDTHKLGVKNGHVDEIIDLRIQPGKMADLVDNYQYFPGWHMNKKNWYTIVLDGSVPFSELVERVDNSRNMNLTK</sequence>
<dbReference type="PANTHER" id="PTHR35145">
    <property type="entry name" value="CYTOPLASMIC PROTEIN-RELATED"/>
    <property type="match status" value="1"/>
</dbReference>
<dbReference type="AlphaFoldDB" id="A0A0R1W2I4"/>
<reference evidence="1 2" key="1">
    <citation type="journal article" date="2015" name="Genome Announc.">
        <title>Expanding the biotechnology potential of lactobacilli through comparative genomics of 213 strains and associated genera.</title>
        <authorList>
            <person name="Sun Z."/>
            <person name="Harris H.M."/>
            <person name="McCann A."/>
            <person name="Guo C."/>
            <person name="Argimon S."/>
            <person name="Zhang W."/>
            <person name="Yang X."/>
            <person name="Jeffery I.B."/>
            <person name="Cooney J.C."/>
            <person name="Kagawa T.F."/>
            <person name="Liu W."/>
            <person name="Song Y."/>
            <person name="Salvetti E."/>
            <person name="Wrobel A."/>
            <person name="Rasinkangas P."/>
            <person name="Parkhill J."/>
            <person name="Rea M.C."/>
            <person name="O'Sullivan O."/>
            <person name="Ritari J."/>
            <person name="Douillard F.P."/>
            <person name="Paul Ross R."/>
            <person name="Yang R."/>
            <person name="Briner A.E."/>
            <person name="Felis G.E."/>
            <person name="de Vos W.M."/>
            <person name="Barrangou R."/>
            <person name="Klaenhammer T.R."/>
            <person name="Caufield P.W."/>
            <person name="Cui Y."/>
            <person name="Zhang H."/>
            <person name="O'Toole P.W."/>
        </authorList>
    </citation>
    <scope>NUCLEOTIDE SEQUENCE [LARGE SCALE GENOMIC DNA]</scope>
    <source>
        <strain evidence="1 2">DSM 5007</strain>
    </source>
</reference>
<dbReference type="PATRIC" id="fig|1423807.3.peg.471"/>
<dbReference type="RefSeq" id="WP_056938542.1">
    <property type="nucleotide sequence ID" value="NZ_AZGF01000014.1"/>
</dbReference>
<dbReference type="InterPro" id="IPR038056">
    <property type="entry name" value="YjbR-like_sf"/>
</dbReference>
<dbReference type="InterPro" id="IPR058532">
    <property type="entry name" value="YjbR/MT2646/Rv2570-like"/>
</dbReference>
<organism evidence="1 2">
    <name type="scientific">Paucilactobacillus suebicus DSM 5007 = KCTC 3549</name>
    <dbReference type="NCBI Taxonomy" id="1423807"/>
    <lineage>
        <taxon>Bacteria</taxon>
        <taxon>Bacillati</taxon>
        <taxon>Bacillota</taxon>
        <taxon>Bacilli</taxon>
        <taxon>Lactobacillales</taxon>
        <taxon>Lactobacillaceae</taxon>
        <taxon>Paucilactobacillus</taxon>
    </lineage>
</organism>
<dbReference type="eggNOG" id="COG2315">
    <property type="taxonomic scope" value="Bacteria"/>
</dbReference>